<dbReference type="Proteomes" id="UP001610411">
    <property type="component" value="Unassembled WGS sequence"/>
</dbReference>
<keyword evidence="3" id="KW-1185">Reference proteome</keyword>
<sequence>CRGTRGYPGAAQTADPRDRAQLVRGRRSSAASHRSPSTRRCATCCRCGCWRTCAPARPSTGTSAGAPLPTRRLRRCCTRSCMTTRRTRTTCWPRSRGARSRRPAPASAAARRPGCTWRWPCATTAWASCAASCAPCATSRPRSARACSTGAAAAAWRAVARRCTWPASWRAPSASSCCSATAPRPACVTAVASRRSSCCCASWATTPGPPPPGPPLPPGPQRPCTGEPRQRRLLLLDLLALYTPASVAGPARRELLGDRPRWQRLLGEDKFQWLAGLAPPSLFARAMQVLVTAISPGRFPEALDELPLPPFLQPLDLTGKG</sequence>
<dbReference type="AlphaFoldDB" id="A0ABD2ET06"/>
<dbReference type="EMBL" id="JBFSEQ010000002">
    <property type="protein sequence ID" value="KAL2789473.1"/>
    <property type="molecule type" value="Genomic_DNA"/>
</dbReference>
<dbReference type="EMBL" id="JBFSEQ010000002">
    <property type="protein sequence ID" value="KAL2789472.1"/>
    <property type="molecule type" value="Genomic_DNA"/>
</dbReference>
<dbReference type="EMBL" id="JBFSEQ010000002">
    <property type="protein sequence ID" value="KAL2789474.1"/>
    <property type="molecule type" value="Genomic_DNA"/>
</dbReference>
<proteinExistence type="predicted"/>
<accession>A0ABD2ET06</accession>
<feature type="non-terminal residue" evidence="2">
    <location>
        <position position="1"/>
    </location>
</feature>
<reference evidence="2 3" key="1">
    <citation type="journal article" date="2024" name="G3 (Bethesda)">
        <title>A hybrid genome assembly of the endangered aye-aye (Daubentonia madagascariensis).</title>
        <authorList>
            <person name="Versoza C.J."/>
            <person name="Pfeifer S.P."/>
        </authorList>
    </citation>
    <scope>NUCLEOTIDE SEQUENCE [LARGE SCALE GENOMIC DNA]</scope>
    <source>
        <strain evidence="2">6821</strain>
    </source>
</reference>
<comment type="caution">
    <text evidence="2">The sequence shown here is derived from an EMBL/GenBank/DDBJ whole genome shotgun (WGS) entry which is preliminary data.</text>
</comment>
<evidence type="ECO:0000313" key="3">
    <source>
        <dbReference type="Proteomes" id="UP001610411"/>
    </source>
</evidence>
<gene>
    <name evidence="2" type="ORF">WCI35_004291</name>
</gene>
<feature type="region of interest" description="Disordered" evidence="1">
    <location>
        <begin position="1"/>
        <end position="34"/>
    </location>
</feature>
<name>A0ABD2ET06_DAUMA</name>
<organism evidence="2 3">
    <name type="scientific">Daubentonia madagascariensis</name>
    <name type="common">Aye-aye</name>
    <name type="synonym">Sciurus madagascariensis</name>
    <dbReference type="NCBI Taxonomy" id="31869"/>
    <lineage>
        <taxon>Eukaryota</taxon>
        <taxon>Metazoa</taxon>
        <taxon>Chordata</taxon>
        <taxon>Craniata</taxon>
        <taxon>Vertebrata</taxon>
        <taxon>Euteleostomi</taxon>
        <taxon>Mammalia</taxon>
        <taxon>Eutheria</taxon>
        <taxon>Euarchontoglires</taxon>
        <taxon>Primates</taxon>
        <taxon>Strepsirrhini</taxon>
        <taxon>Chiromyiformes</taxon>
        <taxon>Daubentoniidae</taxon>
        <taxon>Daubentonia</taxon>
    </lineage>
</organism>
<protein>
    <submittedName>
        <fullName evidence="2">Ankyrin repeat domain-containing protein 9</fullName>
    </submittedName>
</protein>
<evidence type="ECO:0000313" key="2">
    <source>
        <dbReference type="EMBL" id="KAL2789472.1"/>
    </source>
</evidence>
<evidence type="ECO:0000256" key="1">
    <source>
        <dbReference type="SAM" id="MobiDB-lite"/>
    </source>
</evidence>